<keyword evidence="1" id="KW-0175">Coiled coil</keyword>
<feature type="region of interest" description="Disordered" evidence="2">
    <location>
        <begin position="87"/>
        <end position="108"/>
    </location>
</feature>
<dbReference type="STRING" id="559304.G8YNK8"/>
<dbReference type="InParanoid" id="G8YNK8"/>
<gene>
    <name evidence="3" type="primary">Piso0_001597</name>
    <name evidence="3" type="ORF">GNLVRS01_PISO0E08540g</name>
</gene>
<dbReference type="FunCoup" id="G8YNK8">
    <property type="interactions" value="58"/>
</dbReference>
<evidence type="ECO:0000313" key="3">
    <source>
        <dbReference type="EMBL" id="CCE79526.1"/>
    </source>
</evidence>
<accession>G8YNK8</accession>
<dbReference type="EMBL" id="FO082055">
    <property type="protein sequence ID" value="CCE79526.1"/>
    <property type="molecule type" value="Genomic_DNA"/>
</dbReference>
<sequence length="563" mass="64170">MISTDTFSEKSPFRLIHDGDSGLNYNLNNTTSDLLKFQLQEQQRNSLKEIEENQHGRPNLALLEQNLMKSSYDEHLQENIEQGHVNFEDDIPSDESSGDLPQGAMSNTQSKPNYVNLKILIENSAFDIRNIGKDSILSLNSLNRLKQCIKEKEELSLYLISKYQISESFFSKIIDSPERSEKLEMDVPFLFKIIRSTNKLQKQLYESLQELNELKSKLNNHNLSCLTLGYIEDIKLNSSTNVPLSSQENSLYPASRNYSILKDNDINTEDIYSSFESLLSHIASVAVRNEATLPPPPEDEAFEARVEWAKECINSIMSSTSSSSPNTPFNEKHIGNTTEQSLKNDFRNDHSFFSESSVLSMSSKDVNSDKLISEYKTALNDLRFSHQYLTKEYEFAKENALQLIKDYRKKNAGLEKEIQSLRKASISGLSKGTQFTEELESKDKEISKLRKELHALKIETLGIVNNSSNLSPPDSKRSSNVMMEKPTMEIKSPMSEEGPLNTLGSSRSSYNTNNTSSGILKKEFKKILEDVQDQYELELAEERLKRKELQDKMENLKAPEENP</sequence>
<reference evidence="3 4" key="1">
    <citation type="journal article" date="2012" name="G3 (Bethesda)">
        <title>Pichia sorbitophila, an interspecies yeast hybrid reveals early steps of genome resolution following polyploidization.</title>
        <authorList>
            <person name="Leh Louis V."/>
            <person name="Despons L."/>
            <person name="Friedrich A."/>
            <person name="Martin T."/>
            <person name="Durrens P."/>
            <person name="Casaregola S."/>
            <person name="Neuveglise C."/>
            <person name="Fairhead C."/>
            <person name="Marck C."/>
            <person name="Cruz J.A."/>
            <person name="Straub M.L."/>
            <person name="Kugler V."/>
            <person name="Sacerdot C."/>
            <person name="Uzunov Z."/>
            <person name="Thierry A."/>
            <person name="Weiss S."/>
            <person name="Bleykasten C."/>
            <person name="De Montigny J."/>
            <person name="Jacques N."/>
            <person name="Jung P."/>
            <person name="Lemaire M."/>
            <person name="Mallet S."/>
            <person name="Morel G."/>
            <person name="Richard G.F."/>
            <person name="Sarkar A."/>
            <person name="Savel G."/>
            <person name="Schacherer J."/>
            <person name="Seret M.L."/>
            <person name="Talla E."/>
            <person name="Samson G."/>
            <person name="Jubin C."/>
            <person name="Poulain J."/>
            <person name="Vacherie B."/>
            <person name="Barbe V."/>
            <person name="Pelletier E."/>
            <person name="Sherman D.J."/>
            <person name="Westhof E."/>
            <person name="Weissenbach J."/>
            <person name="Baret P.V."/>
            <person name="Wincker P."/>
            <person name="Gaillardin C."/>
            <person name="Dujon B."/>
            <person name="Souciet J.L."/>
        </authorList>
    </citation>
    <scope>NUCLEOTIDE SEQUENCE [LARGE SCALE GENOMIC DNA]</scope>
    <source>
        <strain evidence="4">ATCC MYA-4447 / BCRC 22081 / CBS 7064 / NBRC 10061 / NRRL Y-12695</strain>
    </source>
</reference>
<feature type="coiled-coil region" evidence="1">
    <location>
        <begin position="397"/>
        <end position="459"/>
    </location>
</feature>
<dbReference type="Proteomes" id="UP000005222">
    <property type="component" value="Chromosome E"/>
</dbReference>
<feature type="coiled-coil region" evidence="1">
    <location>
        <begin position="525"/>
        <end position="559"/>
    </location>
</feature>
<feature type="compositionally biased region" description="Low complexity" evidence="2">
    <location>
        <begin position="505"/>
        <end position="516"/>
    </location>
</feature>
<proteinExistence type="predicted"/>
<dbReference type="HOGENOM" id="CLU_035743_0_0_1"/>
<protein>
    <submittedName>
        <fullName evidence="3">Piso0_001597 protein</fullName>
    </submittedName>
</protein>
<evidence type="ECO:0000313" key="4">
    <source>
        <dbReference type="Proteomes" id="UP000005222"/>
    </source>
</evidence>
<dbReference type="OrthoDB" id="3996692at2759"/>
<name>G8YNK8_PICSO</name>
<dbReference type="AlphaFoldDB" id="G8YNK8"/>
<feature type="region of interest" description="Disordered" evidence="2">
    <location>
        <begin position="487"/>
        <end position="516"/>
    </location>
</feature>
<dbReference type="eggNOG" id="ENOG502QTTD">
    <property type="taxonomic scope" value="Eukaryota"/>
</dbReference>
<evidence type="ECO:0000256" key="2">
    <source>
        <dbReference type="SAM" id="MobiDB-lite"/>
    </source>
</evidence>
<organism evidence="3 4">
    <name type="scientific">Pichia sorbitophila (strain ATCC MYA-4447 / BCRC 22081 / CBS 7064 / NBRC 10061 / NRRL Y-12695)</name>
    <name type="common">Hybrid yeast</name>
    <dbReference type="NCBI Taxonomy" id="559304"/>
    <lineage>
        <taxon>Eukaryota</taxon>
        <taxon>Fungi</taxon>
        <taxon>Dikarya</taxon>
        <taxon>Ascomycota</taxon>
        <taxon>Saccharomycotina</taxon>
        <taxon>Pichiomycetes</taxon>
        <taxon>Debaryomycetaceae</taxon>
        <taxon>Millerozyma</taxon>
    </lineage>
</organism>
<feature type="compositionally biased region" description="Acidic residues" evidence="2">
    <location>
        <begin position="88"/>
        <end position="97"/>
    </location>
</feature>
<evidence type="ECO:0000256" key="1">
    <source>
        <dbReference type="SAM" id="Coils"/>
    </source>
</evidence>
<keyword evidence="4" id="KW-1185">Reference proteome</keyword>